<dbReference type="CDD" id="cd01712">
    <property type="entry name" value="PPase_ThiI"/>
    <property type="match status" value="1"/>
</dbReference>
<evidence type="ECO:0000256" key="13">
    <source>
        <dbReference type="ARBA" id="ARBA00066827"/>
    </source>
</evidence>
<evidence type="ECO:0000256" key="12">
    <source>
        <dbReference type="ARBA" id="ARBA00061472"/>
    </source>
</evidence>
<evidence type="ECO:0000256" key="6">
    <source>
        <dbReference type="ARBA" id="ARBA00022840"/>
    </source>
</evidence>
<dbReference type="PANTHER" id="PTHR43209">
    <property type="entry name" value="TRNA SULFURTRANSFERASE"/>
    <property type="match status" value="1"/>
</dbReference>
<evidence type="ECO:0000313" key="20">
    <source>
        <dbReference type="EMBL" id="ODN31458.1"/>
    </source>
</evidence>
<organism evidence="20 21">
    <name type="scientific">Fervidobacterium thailandense</name>
    <dbReference type="NCBI Taxonomy" id="1008305"/>
    <lineage>
        <taxon>Bacteria</taxon>
        <taxon>Thermotogati</taxon>
        <taxon>Thermotogota</taxon>
        <taxon>Thermotogae</taxon>
        <taxon>Thermotogales</taxon>
        <taxon>Fervidobacteriaceae</taxon>
        <taxon>Fervidobacterium</taxon>
    </lineage>
</organism>
<dbReference type="GO" id="GO:0000049">
    <property type="term" value="F:tRNA binding"/>
    <property type="evidence" value="ECO:0007669"/>
    <property type="project" value="UniProtKB-UniRule"/>
</dbReference>
<feature type="binding site" evidence="18">
    <location>
        <begin position="205"/>
        <end position="206"/>
    </location>
    <ligand>
        <name>ATP</name>
        <dbReference type="ChEBI" id="CHEBI:30616"/>
    </ligand>
</feature>
<dbReference type="GO" id="GO:0002937">
    <property type="term" value="P:tRNA 4-thiouridine biosynthesis"/>
    <property type="evidence" value="ECO:0007669"/>
    <property type="project" value="TreeGrafter"/>
</dbReference>
<evidence type="ECO:0000256" key="3">
    <source>
        <dbReference type="ARBA" id="ARBA00022555"/>
    </source>
</evidence>
<evidence type="ECO:0000256" key="11">
    <source>
        <dbReference type="ARBA" id="ARBA00058382"/>
    </source>
</evidence>
<feature type="binding site" evidence="18">
    <location>
        <position position="285"/>
    </location>
    <ligand>
        <name>ATP</name>
        <dbReference type="ChEBI" id="CHEBI:30616"/>
    </ligand>
</feature>
<evidence type="ECO:0000256" key="10">
    <source>
        <dbReference type="ARBA" id="ARBA00052330"/>
    </source>
</evidence>
<dbReference type="SUPFAM" id="SSF52402">
    <property type="entry name" value="Adenine nucleotide alpha hydrolases-like"/>
    <property type="match status" value="1"/>
</dbReference>
<feature type="binding site" evidence="18">
    <location>
        <begin position="180"/>
        <end position="181"/>
    </location>
    <ligand>
        <name>ATP</name>
        <dbReference type="ChEBI" id="CHEBI:30616"/>
    </ligand>
</feature>
<evidence type="ECO:0000256" key="17">
    <source>
        <dbReference type="ARBA" id="ARBA00080570"/>
    </source>
</evidence>
<dbReference type="InterPro" id="IPR050102">
    <property type="entry name" value="tRNA_sulfurtransferase_ThiI"/>
</dbReference>
<accession>A0A1E3G770</accession>
<dbReference type="GO" id="GO:0009229">
    <property type="term" value="P:thiamine diphosphate biosynthetic process"/>
    <property type="evidence" value="ECO:0007669"/>
    <property type="project" value="UniProtKB-UniRule"/>
</dbReference>
<dbReference type="CDD" id="cd11716">
    <property type="entry name" value="THUMP_ThiI"/>
    <property type="match status" value="1"/>
</dbReference>
<dbReference type="Pfam" id="PF02568">
    <property type="entry name" value="ThiI"/>
    <property type="match status" value="1"/>
</dbReference>
<evidence type="ECO:0000256" key="1">
    <source>
        <dbReference type="ARBA" id="ARBA00004496"/>
    </source>
</evidence>
<dbReference type="UniPathway" id="UPA00060"/>
<evidence type="ECO:0000259" key="19">
    <source>
        <dbReference type="PROSITE" id="PS51165"/>
    </source>
</evidence>
<dbReference type="InterPro" id="IPR014729">
    <property type="entry name" value="Rossmann-like_a/b/a_fold"/>
</dbReference>
<dbReference type="AlphaFoldDB" id="A0A1E3G770"/>
<dbReference type="GO" id="GO:0005829">
    <property type="term" value="C:cytosol"/>
    <property type="evidence" value="ECO:0007669"/>
    <property type="project" value="TreeGrafter"/>
</dbReference>
<dbReference type="InterPro" id="IPR049961">
    <property type="entry name" value="ThiI_N"/>
</dbReference>
<dbReference type="PANTHER" id="PTHR43209:SF1">
    <property type="entry name" value="TRNA SULFURTRANSFERASE"/>
    <property type="match status" value="1"/>
</dbReference>
<dbReference type="PROSITE" id="PS51165">
    <property type="entry name" value="THUMP"/>
    <property type="match status" value="1"/>
</dbReference>
<dbReference type="Gene3D" id="3.40.50.620">
    <property type="entry name" value="HUPs"/>
    <property type="match status" value="1"/>
</dbReference>
<keyword evidence="5 18" id="KW-0547">Nucleotide-binding</keyword>
<dbReference type="OrthoDB" id="9773948at2"/>
<evidence type="ECO:0000256" key="16">
    <source>
        <dbReference type="ARBA" id="ARBA00077849"/>
    </source>
</evidence>
<dbReference type="FunFam" id="3.40.50.620:FF:000053">
    <property type="entry name" value="Probable tRNA sulfurtransferase"/>
    <property type="match status" value="1"/>
</dbReference>
<dbReference type="InterPro" id="IPR020536">
    <property type="entry name" value="ThiI_AANH"/>
</dbReference>
<dbReference type="SMART" id="SM00981">
    <property type="entry name" value="THUMP"/>
    <property type="match status" value="1"/>
</dbReference>
<comment type="pathway">
    <text evidence="18">Cofactor biosynthesis; thiamine diphosphate biosynthesis.</text>
</comment>
<dbReference type="NCBIfam" id="TIGR00342">
    <property type="entry name" value="tRNA uracil 4-sulfurtransferase ThiI"/>
    <property type="match status" value="1"/>
</dbReference>
<dbReference type="InterPro" id="IPR054173">
    <property type="entry name" value="ThiI_fer"/>
</dbReference>
<dbReference type="STRING" id="1008305.A4H02_00645"/>
<reference evidence="21" key="1">
    <citation type="submission" date="2016-04" db="EMBL/GenBank/DDBJ databases">
        <title>The genome sequence project of a novel Fervidobacterium isolate from a hot spring in Thailand.</title>
        <authorList>
            <person name="Gonzalez J.M."/>
            <person name="Cuecas A."/>
            <person name="Kanoksilapatham W."/>
        </authorList>
    </citation>
    <scope>NUCLEOTIDE SEQUENCE [LARGE SCALE GENOMIC DNA]</scope>
    <source>
        <strain evidence="21">FC2004</strain>
    </source>
</reference>
<dbReference type="GO" id="GO:0005524">
    <property type="term" value="F:ATP binding"/>
    <property type="evidence" value="ECO:0007669"/>
    <property type="project" value="UniProtKB-UniRule"/>
</dbReference>
<dbReference type="EC" id="2.8.1.4" evidence="13 18"/>
<dbReference type="InterPro" id="IPR003720">
    <property type="entry name" value="tRNA_STrfase"/>
</dbReference>
<dbReference type="GO" id="GO:0004810">
    <property type="term" value="F:CCA tRNA nucleotidyltransferase activity"/>
    <property type="evidence" value="ECO:0007669"/>
    <property type="project" value="InterPro"/>
</dbReference>
<sequence length="397" mass="45016">MEPVFILRYAEIGLKGKNREFFEKKLIENVLSIVRPAAVNKRYGRIVVRVGRNDPNELESRLRYVFGIQNYSYGWSVPHDYELLKQLALEIAREKVSQGFKTFKVSAKRGYKEFPKNSLEINREVGAFVLEHFPQLTVDVHNPEFQIGIDVREKEILVFTEKHALYGGLPVGVSGKALLLLSGGIDSPVAGWYAMKRGLEIQTITFLSPPMTTEKSVQKILDLGKVLARYVPGTLKMWIIPFTPVQMYIKENAPDEYSLILQRRSMMRIATMLARRNKLKAIITGETLGQVASQTLSNMAAIEDASGLIILRPLVGFDKLETTKVAKEIGTFEISILPYIDSCVAFAPKHPATSCNINTIREIEKRLEKLPDLEYEVFKKRELFKITSGPMAQESQF</sequence>
<feature type="binding site" evidence="18">
    <location>
        <position position="263"/>
    </location>
    <ligand>
        <name>ATP</name>
        <dbReference type="ChEBI" id="CHEBI:30616"/>
    </ligand>
</feature>
<evidence type="ECO:0000256" key="2">
    <source>
        <dbReference type="ARBA" id="ARBA00022490"/>
    </source>
</evidence>
<evidence type="ECO:0000256" key="7">
    <source>
        <dbReference type="ARBA" id="ARBA00022884"/>
    </source>
</evidence>
<keyword evidence="3 18" id="KW-0820">tRNA-binding</keyword>
<gene>
    <name evidence="18" type="primary">thiI</name>
    <name evidence="20" type="ORF">A4H02_00645</name>
</gene>
<dbReference type="InterPro" id="IPR049962">
    <property type="entry name" value="THUMP_ThiI"/>
</dbReference>
<evidence type="ECO:0000256" key="4">
    <source>
        <dbReference type="ARBA" id="ARBA00022679"/>
    </source>
</evidence>
<keyword evidence="6 18" id="KW-0067">ATP-binding</keyword>
<comment type="similarity">
    <text evidence="12 18">Belongs to the ThiI family.</text>
</comment>
<keyword evidence="4 18" id="KW-0808">Transferase</keyword>
<comment type="caution">
    <text evidence="20">The sequence shown here is derived from an EMBL/GenBank/DDBJ whole genome shotgun (WGS) entry which is preliminary data.</text>
</comment>
<comment type="catalytic activity">
    <reaction evidence="10 18">
        <text>[ThiS sulfur-carrier protein]-C-terminal Gly-Gly-AMP + S-sulfanyl-L-cysteinyl-[cysteine desulfurase] + AH2 = [ThiS sulfur-carrier protein]-C-terminal-Gly-aminoethanethioate + L-cysteinyl-[cysteine desulfurase] + A + AMP + 2 H(+)</text>
        <dbReference type="Rhea" id="RHEA:43340"/>
        <dbReference type="Rhea" id="RHEA-COMP:12157"/>
        <dbReference type="Rhea" id="RHEA-COMP:12158"/>
        <dbReference type="Rhea" id="RHEA-COMP:12910"/>
        <dbReference type="Rhea" id="RHEA-COMP:19908"/>
        <dbReference type="ChEBI" id="CHEBI:13193"/>
        <dbReference type="ChEBI" id="CHEBI:15378"/>
        <dbReference type="ChEBI" id="CHEBI:17499"/>
        <dbReference type="ChEBI" id="CHEBI:29950"/>
        <dbReference type="ChEBI" id="CHEBI:61963"/>
        <dbReference type="ChEBI" id="CHEBI:90618"/>
        <dbReference type="ChEBI" id="CHEBI:232372"/>
        <dbReference type="ChEBI" id="CHEBI:456215"/>
    </reaction>
</comment>
<evidence type="ECO:0000256" key="18">
    <source>
        <dbReference type="HAMAP-Rule" id="MF_00021"/>
    </source>
</evidence>
<evidence type="ECO:0000256" key="15">
    <source>
        <dbReference type="ARBA" id="ARBA00075337"/>
    </source>
</evidence>
<dbReference type="HAMAP" id="MF_00021">
    <property type="entry name" value="ThiI"/>
    <property type="match status" value="1"/>
</dbReference>
<evidence type="ECO:0000256" key="9">
    <source>
        <dbReference type="ARBA" id="ARBA00050570"/>
    </source>
</evidence>
<protein>
    <recommendedName>
        <fullName evidence="14 18">Probable tRNA sulfurtransferase</fullName>
        <ecNumber evidence="13 18">2.8.1.4</ecNumber>
    </recommendedName>
    <alternativeName>
        <fullName evidence="15 18">Sulfur carrier protein ThiS sulfurtransferase</fullName>
    </alternativeName>
    <alternativeName>
        <fullName evidence="16 18">Thiamine biosynthesis protein ThiI</fullName>
    </alternativeName>
    <alternativeName>
        <fullName evidence="17 18">tRNA 4-thiouridine synthase</fullName>
    </alternativeName>
</protein>
<name>A0A1E3G770_9BACT</name>
<dbReference type="Proteomes" id="UP000094570">
    <property type="component" value="Unassembled WGS sequence"/>
</dbReference>
<dbReference type="GO" id="GO:0009228">
    <property type="term" value="P:thiamine biosynthetic process"/>
    <property type="evidence" value="ECO:0007669"/>
    <property type="project" value="UniProtKB-KW"/>
</dbReference>
<dbReference type="Pfam" id="PF22025">
    <property type="entry name" value="ThiI_fer"/>
    <property type="match status" value="1"/>
</dbReference>
<dbReference type="EMBL" id="LWAF01000001">
    <property type="protein sequence ID" value="ODN31458.1"/>
    <property type="molecule type" value="Genomic_DNA"/>
</dbReference>
<proteinExistence type="inferred from homology"/>
<keyword evidence="8 18" id="KW-0784">Thiamine biosynthesis</keyword>
<comment type="function">
    <text evidence="11 18">Catalyzes the ATP-dependent transfer of a sulfur to tRNA to produce 4-thiouridine in position 8 of tRNAs, which functions as a near-UV photosensor. Also catalyzes the transfer of sulfur to the sulfur carrier protein ThiS, forming ThiS-thiocarboxylate. This is a step in the synthesis of thiazole, in the thiamine biosynthesis pathway. The sulfur is donated as persulfide by IscS.</text>
</comment>
<dbReference type="Pfam" id="PF02926">
    <property type="entry name" value="THUMP"/>
    <property type="match status" value="1"/>
</dbReference>
<evidence type="ECO:0000256" key="5">
    <source>
        <dbReference type="ARBA" id="ARBA00022741"/>
    </source>
</evidence>
<dbReference type="InterPro" id="IPR004114">
    <property type="entry name" value="THUMP_dom"/>
</dbReference>
<keyword evidence="2 18" id="KW-0963">Cytoplasm</keyword>
<dbReference type="Gene3D" id="3.30.2130.30">
    <property type="match status" value="1"/>
</dbReference>
<keyword evidence="7 18" id="KW-0694">RNA-binding</keyword>
<dbReference type="SUPFAM" id="SSF143437">
    <property type="entry name" value="THUMP domain-like"/>
    <property type="match status" value="1"/>
</dbReference>
<feature type="binding site" evidence="18">
    <location>
        <position position="294"/>
    </location>
    <ligand>
        <name>ATP</name>
        <dbReference type="ChEBI" id="CHEBI:30616"/>
    </ligand>
</feature>
<dbReference type="GO" id="GO:0140741">
    <property type="term" value="F:tRNA-uracil-4 sulfurtransferase activity"/>
    <property type="evidence" value="ECO:0007669"/>
    <property type="project" value="UniProtKB-EC"/>
</dbReference>
<feature type="domain" description="THUMP" evidence="19">
    <location>
        <begin position="56"/>
        <end position="162"/>
    </location>
</feature>
<comment type="catalytic activity">
    <reaction evidence="9 18">
        <text>[ThiI sulfur-carrier protein]-S-sulfanyl-L-cysteine + a uridine in tRNA + 2 reduced [2Fe-2S]-[ferredoxin] + ATP + H(+) = [ThiI sulfur-carrier protein]-L-cysteine + a 4-thiouridine in tRNA + 2 oxidized [2Fe-2S]-[ferredoxin] + AMP + diphosphate</text>
        <dbReference type="Rhea" id="RHEA:24176"/>
        <dbReference type="Rhea" id="RHEA-COMP:10000"/>
        <dbReference type="Rhea" id="RHEA-COMP:10001"/>
        <dbReference type="Rhea" id="RHEA-COMP:13337"/>
        <dbReference type="Rhea" id="RHEA-COMP:13338"/>
        <dbReference type="Rhea" id="RHEA-COMP:13339"/>
        <dbReference type="Rhea" id="RHEA-COMP:13340"/>
        <dbReference type="ChEBI" id="CHEBI:15378"/>
        <dbReference type="ChEBI" id="CHEBI:29950"/>
        <dbReference type="ChEBI" id="CHEBI:30616"/>
        <dbReference type="ChEBI" id="CHEBI:33019"/>
        <dbReference type="ChEBI" id="CHEBI:33737"/>
        <dbReference type="ChEBI" id="CHEBI:33738"/>
        <dbReference type="ChEBI" id="CHEBI:61963"/>
        <dbReference type="ChEBI" id="CHEBI:65315"/>
        <dbReference type="ChEBI" id="CHEBI:136798"/>
        <dbReference type="ChEBI" id="CHEBI:456215"/>
        <dbReference type="EC" id="2.8.1.4"/>
    </reaction>
</comment>
<dbReference type="GO" id="GO:0052837">
    <property type="term" value="P:thiazole biosynthetic process"/>
    <property type="evidence" value="ECO:0007669"/>
    <property type="project" value="TreeGrafter"/>
</dbReference>
<evidence type="ECO:0000256" key="14">
    <source>
        <dbReference type="ARBA" id="ARBA00071867"/>
    </source>
</evidence>
<comment type="subcellular location">
    <subcellularLocation>
        <location evidence="1 18">Cytoplasm</location>
    </subcellularLocation>
</comment>
<evidence type="ECO:0000313" key="21">
    <source>
        <dbReference type="Proteomes" id="UP000094570"/>
    </source>
</evidence>
<evidence type="ECO:0000256" key="8">
    <source>
        <dbReference type="ARBA" id="ARBA00022977"/>
    </source>
</evidence>
<keyword evidence="21" id="KW-1185">Reference proteome</keyword>